<feature type="region of interest" description="Disordered" evidence="1">
    <location>
        <begin position="593"/>
        <end position="655"/>
    </location>
</feature>
<feature type="compositionally biased region" description="Acidic residues" evidence="1">
    <location>
        <begin position="108"/>
        <end position="124"/>
    </location>
</feature>
<name>A0A2A5KQP4_9HYPH</name>
<reference evidence="3 4" key="1">
    <citation type="submission" date="2017-09" db="EMBL/GenBank/DDBJ databases">
        <title>Comparative genomics of rhizobia isolated from Phaseolus vulgaris in China.</title>
        <authorList>
            <person name="Tong W."/>
        </authorList>
    </citation>
    <scope>NUCLEOTIDE SEQUENCE [LARGE SCALE GENOMIC DNA]</scope>
    <source>
        <strain evidence="3 4">L101</strain>
    </source>
</reference>
<sequence length="841" mass="89342">MADFIAVIRRAVDGLAENTPEMRVKVYERARGAVQRQLENMKPRPPEAMLQRQLEKLEAAIREVEGEHSEALSVGEASEAVAAPEPVEEHAAHGESEPAPVSQPGVDEPVDAVEAEPPAEEVVEQTEPVEAGAHEQAPEEGVAEEPQPAEAELVEPEPAAPNSVPTAVSAETDAPVQSYWHPSHEEEAPAEEWRAGEARDVAAEEVASEHDGFEPQPAGHGYAEAGDDRADEQNPADVEEVAAEPATLESPEPNGEAAYEPIESFQPATRGIEHASNRLVEPVADFNRAQEFVEHSREEPLQADAAAHFDPVWREPAAETPAPAPKDAETEWAEEELRQYSETAPVAADTSARAFEEVISSLEKIAPAAVMPAAKESFSWETAAFDDLPPIEAGSNKKTPVASHFDDVDIFAEVHDGKAAPAAGAPNEAWREAKALRGYDRRGSVAADDDDANPAMDIDQIVAAKLQGKNFRMEPKRRRFGIGTVITLIFALILIGGGAYAGWMNREALVAMVDGLVSSAPSQSTRNEAAMTPAGSETPAQPSTPTPGQPATPEAQNAPAPAAPAQPNQQVASLNNDGAAANSKFTQRLLSDGTEVDSGPAAVPGTPTAEGKSVAEQNVAAADTPAASAQGDAARPGTLTPNSPAASPQQVAPVGSSEKMFLYEERIGQSSPTAIEGTVVWSVQHEAGQGGRQEATVQGNVTVPERNLSALVTFKRNSDPSLPASHLVEIVFSVPPNFEGGSIESVQRISMKRTEQDRGDALIAVPAKITDDFHMIALNDYPDARKANLDLMSTRNWIDIPITYRNGRRALLTMEKGGTGTDAFNTAIKEWTALGDVSTSQ</sequence>
<feature type="transmembrane region" description="Helical" evidence="2">
    <location>
        <begin position="480"/>
        <end position="503"/>
    </location>
</feature>
<evidence type="ECO:0000313" key="3">
    <source>
        <dbReference type="EMBL" id="PCK79277.1"/>
    </source>
</evidence>
<feature type="compositionally biased region" description="Low complexity" evidence="1">
    <location>
        <begin position="144"/>
        <end position="161"/>
    </location>
</feature>
<keyword evidence="2" id="KW-0812">Transmembrane</keyword>
<feature type="compositionally biased region" description="Basic and acidic residues" evidence="1">
    <location>
        <begin position="87"/>
        <end position="96"/>
    </location>
</feature>
<keyword evidence="2" id="KW-0472">Membrane</keyword>
<feature type="compositionally biased region" description="Low complexity" evidence="1">
    <location>
        <begin position="71"/>
        <end position="85"/>
    </location>
</feature>
<accession>A0A2A5KQP4</accession>
<feature type="compositionally biased region" description="Low complexity" evidence="1">
    <location>
        <begin position="551"/>
        <end position="571"/>
    </location>
</feature>
<dbReference type="EMBL" id="NXDM01000020">
    <property type="protein sequence ID" value="PCK79277.1"/>
    <property type="molecule type" value="Genomic_DNA"/>
</dbReference>
<evidence type="ECO:0000256" key="2">
    <source>
        <dbReference type="SAM" id="Phobius"/>
    </source>
</evidence>
<protein>
    <submittedName>
        <fullName evidence="3">Uncharacterized protein</fullName>
    </submittedName>
</protein>
<feature type="region of interest" description="Disordered" evidence="1">
    <location>
        <begin position="67"/>
        <end position="270"/>
    </location>
</feature>
<dbReference type="AlphaFoldDB" id="A0A2A5KQP4"/>
<evidence type="ECO:0000313" key="4">
    <source>
        <dbReference type="Proteomes" id="UP000218807"/>
    </source>
</evidence>
<dbReference type="RefSeq" id="WP_096763787.1">
    <property type="nucleotide sequence ID" value="NZ_NXDM01000020.1"/>
</dbReference>
<feature type="compositionally biased region" description="Basic and acidic residues" evidence="1">
    <location>
        <begin position="182"/>
        <end position="213"/>
    </location>
</feature>
<dbReference type="Proteomes" id="UP000218807">
    <property type="component" value="Unassembled WGS sequence"/>
</dbReference>
<feature type="compositionally biased region" description="Polar residues" evidence="1">
    <location>
        <begin position="639"/>
        <end position="650"/>
    </location>
</feature>
<evidence type="ECO:0000256" key="1">
    <source>
        <dbReference type="SAM" id="MobiDB-lite"/>
    </source>
</evidence>
<feature type="region of interest" description="Disordered" evidence="1">
    <location>
        <begin position="523"/>
        <end position="571"/>
    </location>
</feature>
<proteinExistence type="predicted"/>
<gene>
    <name evidence="3" type="ORF">CPT34_20135</name>
</gene>
<organism evidence="3 4">
    <name type="scientific">Rhizobium sophoriradicis</name>
    <dbReference type="NCBI Taxonomy" id="1535245"/>
    <lineage>
        <taxon>Bacteria</taxon>
        <taxon>Pseudomonadati</taxon>
        <taxon>Pseudomonadota</taxon>
        <taxon>Alphaproteobacteria</taxon>
        <taxon>Hyphomicrobiales</taxon>
        <taxon>Rhizobiaceae</taxon>
        <taxon>Rhizobium/Agrobacterium group</taxon>
        <taxon>Rhizobium</taxon>
    </lineage>
</organism>
<comment type="caution">
    <text evidence="3">The sequence shown here is derived from an EMBL/GenBank/DDBJ whole genome shotgun (WGS) entry which is preliminary data.</text>
</comment>
<keyword evidence="2" id="KW-1133">Transmembrane helix</keyword>
<keyword evidence="4" id="KW-1185">Reference proteome</keyword>